<feature type="coiled-coil region" evidence="1">
    <location>
        <begin position="93"/>
        <end position="177"/>
    </location>
</feature>
<protein>
    <submittedName>
        <fullName evidence="2">Uncharacterized protein</fullName>
    </submittedName>
</protein>
<dbReference type="STRING" id="69895.SAMN05192551_10652"/>
<keyword evidence="3" id="KW-1185">Reference proteome</keyword>
<keyword evidence="1" id="KW-0175">Coiled coil</keyword>
<gene>
    <name evidence="2" type="ORF">SAMN05192551_10652</name>
</gene>
<dbReference type="Proteomes" id="UP000199287">
    <property type="component" value="Unassembled WGS sequence"/>
</dbReference>
<evidence type="ECO:0000313" key="2">
    <source>
        <dbReference type="EMBL" id="SFI07750.1"/>
    </source>
</evidence>
<evidence type="ECO:0000256" key="1">
    <source>
        <dbReference type="SAM" id="Coils"/>
    </source>
</evidence>
<organism evidence="2 3">
    <name type="scientific">Tindallia magadiensis</name>
    <dbReference type="NCBI Taxonomy" id="69895"/>
    <lineage>
        <taxon>Bacteria</taxon>
        <taxon>Bacillati</taxon>
        <taxon>Bacillota</taxon>
        <taxon>Clostridia</taxon>
        <taxon>Peptostreptococcales</taxon>
        <taxon>Tindalliaceae</taxon>
        <taxon>Tindallia</taxon>
    </lineage>
</organism>
<proteinExistence type="predicted"/>
<name>A0A1I3F9E0_9FIRM</name>
<dbReference type="OrthoDB" id="1707350at2"/>
<dbReference type="EMBL" id="FOQA01000006">
    <property type="protein sequence ID" value="SFI07750.1"/>
    <property type="molecule type" value="Genomic_DNA"/>
</dbReference>
<accession>A0A1I3F9E0</accession>
<sequence length="207" mass="24706">MIFKNRPDIQLNEELVKRNKVPLLIKDPLWRSMSVHIKDRKIDALSKKLEQLVKEEKTNEAEINRFKKKKAETTKIILEMSHRLNENDQYHVIDKMDKTKEELQKVNQQLENAYEKRDRMPVDIQNANMELLNATVEKAALHLIKENQAHQKVEAEIEQVRNKLNVLREHKEKAEEKIQVYYQFLHSLLGPEQMEKLDNQIQYTDSK</sequence>
<dbReference type="RefSeq" id="WP_093372372.1">
    <property type="nucleotide sequence ID" value="NZ_FOQA01000006.1"/>
</dbReference>
<evidence type="ECO:0000313" key="3">
    <source>
        <dbReference type="Proteomes" id="UP000199287"/>
    </source>
</evidence>
<reference evidence="3" key="1">
    <citation type="submission" date="2016-10" db="EMBL/GenBank/DDBJ databases">
        <authorList>
            <person name="Varghese N."/>
            <person name="Submissions S."/>
        </authorList>
    </citation>
    <scope>NUCLEOTIDE SEQUENCE [LARGE SCALE GENOMIC DNA]</scope>
    <source>
        <strain evidence="3">Z-7934</strain>
    </source>
</reference>
<dbReference type="AlphaFoldDB" id="A0A1I3F9E0"/>
<feature type="coiled-coil region" evidence="1">
    <location>
        <begin position="35"/>
        <end position="69"/>
    </location>
</feature>